<keyword evidence="1" id="KW-1133">Transmembrane helix</keyword>
<evidence type="ECO:0000313" key="4">
    <source>
        <dbReference type="Proteomes" id="UP000070720"/>
    </source>
</evidence>
<keyword evidence="1" id="KW-0472">Membrane</keyword>
<dbReference type="HOGENOM" id="CLU_1959776_0_0_1"/>
<dbReference type="RefSeq" id="XP_011318856.1">
    <property type="nucleotide sequence ID" value="XM_011320554.1"/>
</dbReference>
<keyword evidence="1" id="KW-0812">Transmembrane</keyword>
<name>I1RZU3_GIBZE</name>
<reference evidence="3 4" key="2">
    <citation type="journal article" date="2010" name="Nature">
        <title>Comparative genomics reveals mobile pathogenicity chromosomes in Fusarium.</title>
        <authorList>
            <person name="Ma L.J."/>
            <person name="van der Does H.C."/>
            <person name="Borkovich K.A."/>
            <person name="Coleman J.J."/>
            <person name="Daboussi M.J."/>
            <person name="Di Pietro A."/>
            <person name="Dufresne M."/>
            <person name="Freitag M."/>
            <person name="Grabherr M."/>
            <person name="Henrissat B."/>
            <person name="Houterman P.M."/>
            <person name="Kang S."/>
            <person name="Shim W.B."/>
            <person name="Woloshuk C."/>
            <person name="Xie X."/>
            <person name="Xu J.R."/>
            <person name="Antoniw J."/>
            <person name="Baker S.E."/>
            <person name="Bluhm B.H."/>
            <person name="Breakspear A."/>
            <person name="Brown D.W."/>
            <person name="Butchko R.A."/>
            <person name="Chapman S."/>
            <person name="Coulson R."/>
            <person name="Coutinho P.M."/>
            <person name="Danchin E.G."/>
            <person name="Diener A."/>
            <person name="Gale L.R."/>
            <person name="Gardiner D.M."/>
            <person name="Goff S."/>
            <person name="Hammond-Kosack K.E."/>
            <person name="Hilburn K."/>
            <person name="Hua-Van A."/>
            <person name="Jonkers W."/>
            <person name="Kazan K."/>
            <person name="Kodira C.D."/>
            <person name="Koehrsen M."/>
            <person name="Kumar L."/>
            <person name="Lee Y.H."/>
            <person name="Li L."/>
            <person name="Manners J.M."/>
            <person name="Miranda-Saavedra D."/>
            <person name="Mukherjee M."/>
            <person name="Park G."/>
            <person name="Park J."/>
            <person name="Park S.Y."/>
            <person name="Proctor R.H."/>
            <person name="Regev A."/>
            <person name="Ruiz-Roldan M.C."/>
            <person name="Sain D."/>
            <person name="Sakthikumar S."/>
            <person name="Sykes S."/>
            <person name="Schwartz D.C."/>
            <person name="Turgeon B.G."/>
            <person name="Wapinski I."/>
            <person name="Yoder O."/>
            <person name="Young S."/>
            <person name="Zeng Q."/>
            <person name="Zhou S."/>
            <person name="Galagan J."/>
            <person name="Cuomo C.A."/>
            <person name="Kistler H.C."/>
            <person name="Rep M."/>
        </authorList>
    </citation>
    <scope>GENOME REANNOTATION</scope>
    <source>
        <strain evidence="4">ATCC MYA-4620 / CBS 123657 / FGSC 9075 / NRRL 31084 / PH-1</strain>
        <strain evidence="3">PH-1 / ATCC MYA-4620 / FGSC 9075 / NRRL 31084</strain>
    </source>
</reference>
<reference evidence="2 4" key="4">
    <citation type="journal article" date="2015" name="BMC Genomics">
        <title>The completed genome sequence of the pathogenic ascomycete fungus Fusarium graminearum.</title>
        <authorList>
            <person name="King R."/>
            <person name="Urban M."/>
            <person name="Hammond-Kosack M.C."/>
            <person name="Hassani-Pak K."/>
            <person name="Hammond-Kosack K.E."/>
        </authorList>
    </citation>
    <scope>NUCLEOTIDE SEQUENCE [LARGE SCALE GENOMIC DNA]</scope>
    <source>
        <strain evidence="4">ATCC MYA-4620 / CBS 123657 / FGSC 9075 / NRRL 31084 / PH-1</strain>
        <strain evidence="2">PH-1</strain>
    </source>
</reference>
<reference key="3">
    <citation type="submission" date="2014-02" db="EMBL/GenBank/DDBJ databases">
        <title>A revised Fusarium graminearum genomic reference sequence using whole shotgun re-sequencing.</title>
        <authorList>
            <person name="King R."/>
            <person name="Urban M."/>
            <person name="Hassani-Pak K."/>
            <person name="Hammond-Kosack K."/>
        </authorList>
    </citation>
    <scope>NUCLEOTIDE SEQUENCE</scope>
    <source>
        <strain>PH-1</strain>
    </source>
</reference>
<sequence>MCIEKSAAPMFLQRHLMRTIALRETSILLSTCYLASNIRFYNQSMCGHGLFSIGYNCTAHSNRYPALVHVEQRHVIQHLHTDQIANNEFFEWLMGSWLLSAILSHASLLAYRSDKIMNYDYARPFNYN</sequence>
<evidence type="ECO:0000313" key="3">
    <source>
        <dbReference type="EnsemblFungi" id="CEF75255"/>
    </source>
</evidence>
<dbReference type="Proteomes" id="UP000070720">
    <property type="component" value="Chromosome 1"/>
</dbReference>
<organism evidence="3">
    <name type="scientific">Gibberella zeae (strain ATCC MYA-4620 / CBS 123657 / FGSC 9075 / NRRL 31084 / PH-1)</name>
    <name type="common">Wheat head blight fungus</name>
    <name type="synonym">Fusarium graminearum</name>
    <dbReference type="NCBI Taxonomy" id="229533"/>
    <lineage>
        <taxon>Eukaryota</taxon>
        <taxon>Fungi</taxon>
        <taxon>Dikarya</taxon>
        <taxon>Ascomycota</taxon>
        <taxon>Pezizomycotina</taxon>
        <taxon>Sordariomycetes</taxon>
        <taxon>Hypocreomycetidae</taxon>
        <taxon>Hypocreales</taxon>
        <taxon>Nectriaceae</taxon>
        <taxon>Fusarium</taxon>
    </lineage>
</organism>
<feature type="transmembrane region" description="Helical" evidence="1">
    <location>
        <begin position="20"/>
        <end position="41"/>
    </location>
</feature>
<feature type="transmembrane region" description="Helical" evidence="1">
    <location>
        <begin position="92"/>
        <end position="111"/>
    </location>
</feature>
<dbReference type="EnsemblFungi" id="CEF75255">
    <property type="protein sequence ID" value="CEF75255"/>
    <property type="gene ID" value="FGRRES_09948"/>
</dbReference>
<protein>
    <submittedName>
        <fullName evidence="2">Chromosome 1, complete genome</fullName>
    </submittedName>
</protein>
<accession>I1RZU3</accession>
<dbReference type="KEGG" id="fgr:FGSG_09948"/>
<gene>
    <name evidence="3" type="primary">FG09948.1</name>
    <name evidence="2" type="ORF">FGRAMPH1_01T06901</name>
</gene>
<reference evidence="3 4" key="1">
    <citation type="journal article" date="2007" name="Science">
        <title>The Fusarium graminearum genome reveals a link between localized polymorphism and pathogen specialization.</title>
        <authorList>
            <person name="Cuomo C.A."/>
            <person name="Gueldener U."/>
            <person name="Xu J.-R."/>
            <person name="Trail F."/>
            <person name="Turgeon B.G."/>
            <person name="Di Pietro A."/>
            <person name="Walton J.D."/>
            <person name="Ma L.-J."/>
            <person name="Baker S.E."/>
            <person name="Rep M."/>
            <person name="Adam G."/>
            <person name="Antoniw J."/>
            <person name="Baldwin T."/>
            <person name="Calvo S.E."/>
            <person name="Chang Y.-L."/>
            <person name="DeCaprio D."/>
            <person name="Gale L.R."/>
            <person name="Gnerre S."/>
            <person name="Goswami R.S."/>
            <person name="Hammond-Kosack K."/>
            <person name="Harris L.J."/>
            <person name="Hilburn K."/>
            <person name="Kennell J.C."/>
            <person name="Kroken S."/>
            <person name="Magnuson J.K."/>
            <person name="Mannhaupt G."/>
            <person name="Mauceli E.W."/>
            <person name="Mewes H.-W."/>
            <person name="Mitterbauer R."/>
            <person name="Muehlbauer G."/>
            <person name="Muensterkoetter M."/>
            <person name="Nelson D."/>
            <person name="O'Donnell K."/>
            <person name="Ouellet T."/>
            <person name="Qi W."/>
            <person name="Quesneville H."/>
            <person name="Roncero M.I.G."/>
            <person name="Seong K.-Y."/>
            <person name="Tetko I.V."/>
            <person name="Urban M."/>
            <person name="Waalwijk C."/>
            <person name="Ward T.J."/>
            <person name="Yao J."/>
            <person name="Birren B.W."/>
            <person name="Kistler H.C."/>
        </authorList>
    </citation>
    <scope>NUCLEOTIDE SEQUENCE [LARGE SCALE GENOMIC DNA]</scope>
    <source>
        <strain evidence="4">ATCC MYA-4620 / CBS 123657 / FGSC 9075 / NRRL 31084 / PH-1</strain>
        <strain evidence="3">PH-1 / ATCC MYA-4620 / FGSC 9075 / NRRL 31084</strain>
    </source>
</reference>
<proteinExistence type="predicted"/>
<keyword evidence="4" id="KW-1185">Reference proteome</keyword>
<dbReference type="AlphaFoldDB" id="I1RZU3"/>
<reference evidence="3" key="5">
    <citation type="submission" date="2017-01" db="UniProtKB">
        <authorList>
            <consortium name="EnsemblFungi"/>
        </authorList>
    </citation>
    <scope>IDENTIFICATION</scope>
    <source>
        <strain evidence="3">PH-1 / ATCC MYA-4620 / FGSC 9075 / NRRL 31084</strain>
    </source>
</reference>
<evidence type="ECO:0000313" key="2">
    <source>
        <dbReference type="EMBL" id="CEF75255.1"/>
    </source>
</evidence>
<evidence type="ECO:0000256" key="1">
    <source>
        <dbReference type="SAM" id="Phobius"/>
    </source>
</evidence>
<dbReference type="VEuPathDB" id="FungiDB:FGRAMPH1_01G06901"/>
<dbReference type="InParanoid" id="I1RZU3"/>
<dbReference type="EMBL" id="HG970332">
    <property type="protein sequence ID" value="CEF75255.1"/>
    <property type="molecule type" value="Genomic_DNA"/>
</dbReference>